<dbReference type="AlphaFoldDB" id="B3E8F0"/>
<feature type="domain" description="Penicillin-binding protein transpeptidase" evidence="1">
    <location>
        <begin position="123"/>
        <end position="412"/>
    </location>
</feature>
<dbReference type="OrthoDB" id="9811238at2"/>
<dbReference type="PANTHER" id="PTHR30627:SF2">
    <property type="entry name" value="PEPTIDOGLYCAN D,D-TRANSPEPTIDASE MRDA"/>
    <property type="match status" value="1"/>
</dbReference>
<sequence>MQDLKHLTRPQKNFFQRHWKGAALCTALALLLIPLSVLLVRKGAQAISVWQDSRQQAVQKVRPISLGDDLFATASSLIPTAVSNGELLTATAPDGTTLNLSINPALQHRVQGYLEQTRPPYAIFIAVEPATGRVLSLAGYSATDPTWQQQAAYQVYPMASLFKMITAAAALENRKINPATVLEFRGRLVSETPKNWDPNPRGRNNKMDVTEAMGKSVNPIYGMIASDLLGREQLKQTCERFGFNRSLLLPGVPAVPSAAPAAESTHDLRLQGCGLDHDLQVSPIHAALITAAIANRGTMMVPRLVDQAARDGKELKVPATRELERVISPETANSLTHMLLTTVTSGTSRKAFRTPEGRRLTSDMKIAAKTGSIDGDNPKGHYSWFAAYAPADQPRIALVALVINGDKWKIKASQLGEQALAEFFRQGR</sequence>
<dbReference type="STRING" id="398767.Glov_2919"/>
<organism evidence="2 3">
    <name type="scientific">Trichlorobacter lovleyi (strain ATCC BAA-1151 / DSM 17278 / SZ)</name>
    <name type="common">Geobacter lovleyi</name>
    <dbReference type="NCBI Taxonomy" id="398767"/>
    <lineage>
        <taxon>Bacteria</taxon>
        <taxon>Pseudomonadati</taxon>
        <taxon>Thermodesulfobacteriota</taxon>
        <taxon>Desulfuromonadia</taxon>
        <taxon>Geobacterales</taxon>
        <taxon>Geobacteraceae</taxon>
        <taxon>Trichlorobacter</taxon>
    </lineage>
</organism>
<dbReference type="Pfam" id="PF00905">
    <property type="entry name" value="Transpeptidase"/>
    <property type="match status" value="1"/>
</dbReference>
<dbReference type="Proteomes" id="UP000002420">
    <property type="component" value="Chromosome"/>
</dbReference>
<reference evidence="2 3" key="1">
    <citation type="submission" date="2008-05" db="EMBL/GenBank/DDBJ databases">
        <title>Complete sequence of chromosome of Geobacter lovleyi SZ.</title>
        <authorList>
            <consortium name="US DOE Joint Genome Institute"/>
            <person name="Lucas S."/>
            <person name="Copeland A."/>
            <person name="Lapidus A."/>
            <person name="Glavina del Rio T."/>
            <person name="Dalin E."/>
            <person name="Tice H."/>
            <person name="Bruce D."/>
            <person name="Goodwin L."/>
            <person name="Pitluck S."/>
            <person name="Chertkov O."/>
            <person name="Meincke L."/>
            <person name="Brettin T."/>
            <person name="Detter J.C."/>
            <person name="Han C."/>
            <person name="Tapia R."/>
            <person name="Kuske C.R."/>
            <person name="Schmutz J."/>
            <person name="Larimer F."/>
            <person name="Land M."/>
            <person name="Hauser L."/>
            <person name="Kyrpides N."/>
            <person name="Mikhailova N."/>
            <person name="Sung Y."/>
            <person name="Fletcher K.E."/>
            <person name="Ritalahti K.M."/>
            <person name="Loeffler F.E."/>
            <person name="Richardson P."/>
        </authorList>
    </citation>
    <scope>NUCLEOTIDE SEQUENCE [LARGE SCALE GENOMIC DNA]</scope>
    <source>
        <strain evidence="3">ATCC BAA-1151 / DSM 17278 / SZ</strain>
    </source>
</reference>
<dbReference type="eggNOG" id="COG0768">
    <property type="taxonomic scope" value="Bacteria"/>
</dbReference>
<evidence type="ECO:0000259" key="1">
    <source>
        <dbReference type="Pfam" id="PF00905"/>
    </source>
</evidence>
<dbReference type="KEGG" id="glo:Glov_2919"/>
<keyword evidence="3" id="KW-1185">Reference proteome</keyword>
<dbReference type="GO" id="GO:0071972">
    <property type="term" value="F:peptidoglycan L,D-transpeptidase activity"/>
    <property type="evidence" value="ECO:0007669"/>
    <property type="project" value="TreeGrafter"/>
</dbReference>
<dbReference type="GO" id="GO:0008658">
    <property type="term" value="F:penicillin binding"/>
    <property type="evidence" value="ECO:0007669"/>
    <property type="project" value="InterPro"/>
</dbReference>
<proteinExistence type="predicted"/>
<protein>
    <submittedName>
        <fullName evidence="2">Penicillin-binding protein transpeptidase</fullName>
    </submittedName>
</protein>
<gene>
    <name evidence="2" type="ordered locus">Glov_2919</name>
</gene>
<dbReference type="InterPro" id="IPR012338">
    <property type="entry name" value="Beta-lactam/transpept-like"/>
</dbReference>
<dbReference type="GO" id="GO:0071555">
    <property type="term" value="P:cell wall organization"/>
    <property type="evidence" value="ECO:0007669"/>
    <property type="project" value="TreeGrafter"/>
</dbReference>
<dbReference type="Gene3D" id="3.40.710.10">
    <property type="entry name" value="DD-peptidase/beta-lactamase superfamily"/>
    <property type="match status" value="1"/>
</dbReference>
<dbReference type="GO" id="GO:0005886">
    <property type="term" value="C:plasma membrane"/>
    <property type="evidence" value="ECO:0007669"/>
    <property type="project" value="TreeGrafter"/>
</dbReference>
<evidence type="ECO:0000313" key="3">
    <source>
        <dbReference type="Proteomes" id="UP000002420"/>
    </source>
</evidence>
<dbReference type="SUPFAM" id="SSF56601">
    <property type="entry name" value="beta-lactamase/transpeptidase-like"/>
    <property type="match status" value="1"/>
</dbReference>
<dbReference type="HOGENOM" id="CLU_047548_1_0_7"/>
<dbReference type="InterPro" id="IPR050515">
    <property type="entry name" value="Beta-lactam/transpept"/>
</dbReference>
<evidence type="ECO:0000313" key="2">
    <source>
        <dbReference type="EMBL" id="ACD96626.1"/>
    </source>
</evidence>
<dbReference type="InterPro" id="IPR001460">
    <property type="entry name" value="PCN-bd_Tpept"/>
</dbReference>
<accession>B3E8F0</accession>
<dbReference type="EMBL" id="CP001089">
    <property type="protein sequence ID" value="ACD96626.1"/>
    <property type="molecule type" value="Genomic_DNA"/>
</dbReference>
<name>B3E8F0_TRIL1</name>
<dbReference type="PANTHER" id="PTHR30627">
    <property type="entry name" value="PEPTIDOGLYCAN D,D-TRANSPEPTIDASE"/>
    <property type="match status" value="1"/>
</dbReference>